<protein>
    <submittedName>
        <fullName evidence="1">WG repeat-containing protein</fullName>
    </submittedName>
</protein>
<dbReference type="InterPro" id="IPR032774">
    <property type="entry name" value="WG_beta_rep"/>
</dbReference>
<gene>
    <name evidence="1" type="ORF">KTO63_10580</name>
</gene>
<keyword evidence="2" id="KW-1185">Reference proteome</keyword>
<comment type="caution">
    <text evidence="1">The sequence shown here is derived from an EMBL/GenBank/DDBJ whole genome shotgun (WGS) entry which is preliminary data.</text>
</comment>
<dbReference type="EMBL" id="JAHSPG010000006">
    <property type="protein sequence ID" value="MBV4357595.1"/>
    <property type="molecule type" value="Genomic_DNA"/>
</dbReference>
<evidence type="ECO:0000313" key="2">
    <source>
        <dbReference type="Proteomes" id="UP000812270"/>
    </source>
</evidence>
<proteinExistence type="predicted"/>
<dbReference type="Pfam" id="PF14903">
    <property type="entry name" value="WG_beta_rep"/>
    <property type="match status" value="3"/>
</dbReference>
<evidence type="ECO:0000313" key="1">
    <source>
        <dbReference type="EMBL" id="MBV4357595.1"/>
    </source>
</evidence>
<dbReference type="PANTHER" id="PTHR37841">
    <property type="entry name" value="GLR2918 PROTEIN"/>
    <property type="match status" value="1"/>
</dbReference>
<name>A0A9E2SD13_9BACT</name>
<dbReference type="Proteomes" id="UP000812270">
    <property type="component" value="Unassembled WGS sequence"/>
</dbReference>
<dbReference type="PANTHER" id="PTHR37841:SF1">
    <property type="entry name" value="DUF3298 DOMAIN-CONTAINING PROTEIN"/>
    <property type="match status" value="1"/>
</dbReference>
<dbReference type="RefSeq" id="WP_217791249.1">
    <property type="nucleotide sequence ID" value="NZ_JAHSPG010000006.1"/>
</dbReference>
<dbReference type="AlphaFoldDB" id="A0A9E2SD13"/>
<reference evidence="1" key="1">
    <citation type="submission" date="2021-06" db="EMBL/GenBank/DDBJ databases">
        <authorList>
            <person name="Huq M.A."/>
        </authorList>
    </citation>
    <scope>NUCLEOTIDE SEQUENCE</scope>
    <source>
        <strain evidence="1">MAH-26</strain>
    </source>
</reference>
<accession>A0A9E2SD13</accession>
<sequence>MTLIKKILYLSTLLISVQKIYSQDTPDIRIMVGDNHKFAYVVNENNKWVNLSGFDYDDARDFQPNGVAWVRYNGKCAIINRKFKLISDLYNNMSIWVDEKLIAVEKDGLYGFINDEGKEIVPLEYNAIHFIVQDKQFVSVSENQKWALLDLNNKPVIGFKYNSPVKVDAGYVSTSNDSGRYGVMKLNETIVVPFIYDQIKMPGIKNRFIAKTSQSVVLLNERNKQLFTCKDCDLYAVGHLSTFVVEKENKKGLVDQNGKVIAAPRYDKFVDWKSGYIVYEINKMQGLLDSSGKDVLDRTYSSVELLNDNEVLVFNGEHYQKINLKTK</sequence>
<organism evidence="1 2">
    <name type="scientific">Pinibacter aurantiacus</name>
    <dbReference type="NCBI Taxonomy" id="2851599"/>
    <lineage>
        <taxon>Bacteria</taxon>
        <taxon>Pseudomonadati</taxon>
        <taxon>Bacteroidota</taxon>
        <taxon>Chitinophagia</taxon>
        <taxon>Chitinophagales</taxon>
        <taxon>Chitinophagaceae</taxon>
        <taxon>Pinibacter</taxon>
    </lineage>
</organism>